<sequence>MNYADKNERDRIEIISGFILFCDIFNNENLFFNRFDAAHKAEVCFGL</sequence>
<keyword evidence="2" id="KW-1185">Reference proteome</keyword>
<evidence type="ECO:0000313" key="2">
    <source>
        <dbReference type="Proteomes" id="UP000474567"/>
    </source>
</evidence>
<reference evidence="1 2" key="1">
    <citation type="submission" date="2020-02" db="EMBL/GenBank/DDBJ databases">
        <authorList>
            <person name="Criscuolo A."/>
        </authorList>
    </citation>
    <scope>NUCLEOTIDE SEQUENCE [LARGE SCALE GENOMIC DNA]</scope>
    <source>
        <strain evidence="1">CECT7796</strain>
    </source>
</reference>
<proteinExistence type="predicted"/>
<accession>A0ABN7EJD0</accession>
<dbReference type="Proteomes" id="UP000474567">
    <property type="component" value="Unassembled WGS sequence"/>
</dbReference>
<name>A0ABN7EJD0_9FLAO</name>
<gene>
    <name evidence="1" type="ORF">FLACOL7796_01679</name>
</gene>
<comment type="caution">
    <text evidence="1">The sequence shown here is derived from an EMBL/GenBank/DDBJ whole genome shotgun (WGS) entry which is preliminary data.</text>
</comment>
<protein>
    <submittedName>
        <fullName evidence="1">Uncharacterized protein</fullName>
    </submittedName>
</protein>
<evidence type="ECO:0000313" key="1">
    <source>
        <dbReference type="EMBL" id="CAA9197463.1"/>
    </source>
</evidence>
<organism evidence="1 2">
    <name type="scientific">Flavobacterium collinsii</name>
    <dbReference type="NCBI Taxonomy" id="1114861"/>
    <lineage>
        <taxon>Bacteria</taxon>
        <taxon>Pseudomonadati</taxon>
        <taxon>Bacteroidota</taxon>
        <taxon>Flavobacteriia</taxon>
        <taxon>Flavobacteriales</taxon>
        <taxon>Flavobacteriaceae</taxon>
        <taxon>Flavobacterium</taxon>
    </lineage>
</organism>
<dbReference type="EMBL" id="CADCST010000073">
    <property type="protein sequence ID" value="CAA9197463.1"/>
    <property type="molecule type" value="Genomic_DNA"/>
</dbReference>